<reference evidence="2 3" key="1">
    <citation type="submission" date="2024-04" db="EMBL/GenBank/DDBJ databases">
        <title>Tritrichomonas musculus Genome.</title>
        <authorList>
            <person name="Alves-Ferreira E."/>
            <person name="Grigg M."/>
            <person name="Lorenzi H."/>
            <person name="Galac M."/>
        </authorList>
    </citation>
    <scope>NUCLEOTIDE SEQUENCE [LARGE SCALE GENOMIC DNA]</scope>
    <source>
        <strain evidence="2 3">EAF2021</strain>
    </source>
</reference>
<gene>
    <name evidence="2" type="ORF">M9Y10_007868</name>
</gene>
<sequence length="966" mass="110995">MSVPNELYGFVLKDTRDYKDCGYTGYLYQNEKFNCPFLYIRSEDTNNFFSVHFRTPQEDNTGMSHMLEHLSLRGSEKFPVRNIFLELKKRSYSTFMNAYTSSGYTAFPFGSTNQVDFFNDLEVYLDCVFHPQLTEVNFLSECHHLYFENGDPNKPLLHGGVIYNEMVGKYYKQSNIFNHKLNEAFFPDSPYRFSSGGIPDAIPNATFENIINHHSKYYHPVNSFFYFYGNDSFPVDRVFQKVSEVIEKFNAIESPYRPELYKMKPWEETRTVTIDAPADEKTPIEEQTRLTICFLIDEKLTNFNLVSDLKFLVEIIGKTNNSPLYQSLVIPGHVKSIHAELKQLFYPIIKITATGFLREKTDEIENMIIEIIKNYSNESSENNDLERLESHYHWLKLKNKKVPSNLGLVLFKSCAKQWTHGANPLDILDFDEKIDSSFKRVKEENYLQKLAKQFLVDNKHCLFARLNPVVGYNEKLIEEEKKRLQKVKDEMSQGQVQQILDNMRRISEEENKKQPLFLLPQIRRSDIERVKDFKEIDEVINDQISILINPTNGIVYANIVVSIDECKVPDLWLIHAMNTISNSVGAGPFNEYELSKYAKRWVSNLHSHVCLTDTLSGKKVVLKISCDSLYEDIDKMQQLMKIISTEIHWNNIEKVEILVKRMRTSLGKNVVNNIVGYNEIRAAATINEDTAFIEAVNGLIGYDKFCEFIKNRSFNEIAEKCENLYNTILTNGKISGYVSCGEQMKEKAISMLDDVIKSIQKVPKIEYTPINYSDEIFEKIKNSKTFLNAPIPTGTVSLRKLCPKHDQVKISSCLSILTKIMKNEALYEKVRGRNGAYSCNASYSPFTGIFTIISQRDTVPVKNYDVILDAIKTIDEFITDESVERAGVSFLSKNDTPKAPAVRGLANAMVGTTRDYLQERRDVYLTATAEDVRAAAKFLTEGEFNVSIATNTKVSDPPDGFEVVQI</sequence>
<organism evidence="2 3">
    <name type="scientific">Tritrichomonas musculus</name>
    <dbReference type="NCBI Taxonomy" id="1915356"/>
    <lineage>
        <taxon>Eukaryota</taxon>
        <taxon>Metamonada</taxon>
        <taxon>Parabasalia</taxon>
        <taxon>Tritrichomonadida</taxon>
        <taxon>Tritrichomonadidae</taxon>
        <taxon>Tritrichomonas</taxon>
    </lineage>
</organism>
<evidence type="ECO:0000259" key="1">
    <source>
        <dbReference type="SMART" id="SM01264"/>
    </source>
</evidence>
<dbReference type="EMBL" id="JAPFFF010000013">
    <property type="protein sequence ID" value="KAK8872109.1"/>
    <property type="molecule type" value="Genomic_DNA"/>
</dbReference>
<evidence type="ECO:0000313" key="2">
    <source>
        <dbReference type="EMBL" id="KAK8872109.1"/>
    </source>
</evidence>
<keyword evidence="2" id="KW-0378">Hydrolase</keyword>
<dbReference type="GO" id="GO:0006508">
    <property type="term" value="P:proteolysis"/>
    <property type="evidence" value="ECO:0007669"/>
    <property type="project" value="UniProtKB-KW"/>
</dbReference>
<comment type="caution">
    <text evidence="2">The sequence shown here is derived from an EMBL/GenBank/DDBJ whole genome shotgun (WGS) entry which is preliminary data.</text>
</comment>
<keyword evidence="3" id="KW-1185">Reference proteome</keyword>
<dbReference type="SMART" id="SM01264">
    <property type="entry name" value="M16C_associated"/>
    <property type="match status" value="1"/>
</dbReference>
<dbReference type="GO" id="GO:0008233">
    <property type="term" value="F:peptidase activity"/>
    <property type="evidence" value="ECO:0007669"/>
    <property type="project" value="UniProtKB-KW"/>
</dbReference>
<evidence type="ECO:0000313" key="3">
    <source>
        <dbReference type="Proteomes" id="UP001470230"/>
    </source>
</evidence>
<dbReference type="Pfam" id="PF00675">
    <property type="entry name" value="Peptidase_M16"/>
    <property type="match status" value="1"/>
</dbReference>
<keyword evidence="2" id="KW-0645">Protease</keyword>
<dbReference type="SUPFAM" id="SSF63411">
    <property type="entry name" value="LuxS/MPP-like metallohydrolase"/>
    <property type="match status" value="4"/>
</dbReference>
<dbReference type="InterPro" id="IPR011765">
    <property type="entry name" value="Pept_M16_N"/>
</dbReference>
<dbReference type="PANTHER" id="PTHR43016">
    <property type="entry name" value="PRESEQUENCE PROTEASE"/>
    <property type="match status" value="1"/>
</dbReference>
<dbReference type="InterPro" id="IPR013578">
    <property type="entry name" value="Peptidase_M16C_assoc"/>
</dbReference>
<dbReference type="Pfam" id="PF08367">
    <property type="entry name" value="M16C_assoc"/>
    <property type="match status" value="1"/>
</dbReference>
<dbReference type="Pfam" id="PF05193">
    <property type="entry name" value="Peptidase_M16_C"/>
    <property type="match status" value="2"/>
</dbReference>
<dbReference type="InterPro" id="IPR007863">
    <property type="entry name" value="Peptidase_M16_C"/>
</dbReference>
<proteinExistence type="predicted"/>
<dbReference type="Gene3D" id="3.30.830.10">
    <property type="entry name" value="Metalloenzyme, LuxS/M16 peptidase-like"/>
    <property type="match status" value="4"/>
</dbReference>
<protein>
    <submittedName>
        <fullName evidence="2">Presequence protease, mitochondrial</fullName>
    </submittedName>
</protein>
<accession>A0ABR2J2P8</accession>
<name>A0ABR2J2P8_9EUKA</name>
<dbReference type="Proteomes" id="UP001470230">
    <property type="component" value="Unassembled WGS sequence"/>
</dbReference>
<dbReference type="InterPro" id="IPR011249">
    <property type="entry name" value="Metalloenz_LuxS/M16"/>
</dbReference>
<dbReference type="PANTHER" id="PTHR43016:SF13">
    <property type="entry name" value="PRESEQUENCE PROTEASE, MITOCHONDRIAL"/>
    <property type="match status" value="1"/>
</dbReference>
<feature type="domain" description="Peptidase M16C associated" evidence="1">
    <location>
        <begin position="466"/>
        <end position="708"/>
    </location>
</feature>